<dbReference type="KEGG" id="cact:HZ995_14050"/>
<gene>
    <name evidence="2" type="ORF">HZ995_14050</name>
</gene>
<evidence type="ECO:0000313" key="3">
    <source>
        <dbReference type="Proteomes" id="UP000665026"/>
    </source>
</evidence>
<feature type="compositionally biased region" description="Basic and acidic residues" evidence="1">
    <location>
        <begin position="44"/>
        <end position="53"/>
    </location>
</feature>
<dbReference type="AlphaFoldDB" id="A0A975ER05"/>
<protein>
    <submittedName>
        <fullName evidence="2">Uncharacterized protein</fullName>
    </submittedName>
</protein>
<accession>A0A975ER05</accession>
<evidence type="ECO:0000256" key="1">
    <source>
        <dbReference type="SAM" id="MobiDB-lite"/>
    </source>
</evidence>
<feature type="compositionally biased region" description="Polar residues" evidence="1">
    <location>
        <begin position="28"/>
        <end position="42"/>
    </location>
</feature>
<dbReference type="RefSeq" id="WP_209356290.1">
    <property type="nucleotide sequence ID" value="NZ_CP060010.1"/>
</dbReference>
<name>A0A975ER05_9RHOB</name>
<sequence length="66" mass="7486">MTKRLKIQRDLPTSGKDPCFIETERSLEMQSKPEQTASQTAPSKDAKKAENQTRKTGPVYSDWAMI</sequence>
<organism evidence="2 3">
    <name type="scientific">Cognatishimia activa</name>
    <dbReference type="NCBI Taxonomy" id="1715691"/>
    <lineage>
        <taxon>Bacteria</taxon>
        <taxon>Pseudomonadati</taxon>
        <taxon>Pseudomonadota</taxon>
        <taxon>Alphaproteobacteria</taxon>
        <taxon>Rhodobacterales</taxon>
        <taxon>Paracoccaceae</taxon>
        <taxon>Cognatishimia</taxon>
    </lineage>
</organism>
<dbReference type="Proteomes" id="UP000665026">
    <property type="component" value="Chromosome"/>
</dbReference>
<reference evidence="2" key="1">
    <citation type="submission" date="2020-07" db="EMBL/GenBank/DDBJ databases">
        <title>Genome sequences of bacteria associated with the marine, planktonic diatom Thalassiosira profunda strain ECT2AJA-044.</title>
        <authorList>
            <person name="Gargas C.B."/>
            <person name="Roberts W.R."/>
            <person name="Alverson A.J."/>
        </authorList>
    </citation>
    <scope>NUCLEOTIDE SEQUENCE</scope>
    <source>
        <strain evidence="2">ECT2AJA-044</strain>
    </source>
</reference>
<evidence type="ECO:0000313" key="2">
    <source>
        <dbReference type="EMBL" id="QTN35586.1"/>
    </source>
</evidence>
<feature type="region of interest" description="Disordered" evidence="1">
    <location>
        <begin position="1"/>
        <end position="66"/>
    </location>
</feature>
<dbReference type="EMBL" id="CP060010">
    <property type="protein sequence ID" value="QTN35586.1"/>
    <property type="molecule type" value="Genomic_DNA"/>
</dbReference>
<proteinExistence type="predicted"/>